<comment type="caution">
    <text evidence="2">The sequence shown here is derived from an EMBL/GenBank/DDBJ whole genome shotgun (WGS) entry which is preliminary data.</text>
</comment>
<evidence type="ECO:0000256" key="1">
    <source>
        <dbReference type="SAM" id="SignalP"/>
    </source>
</evidence>
<proteinExistence type="predicted"/>
<evidence type="ECO:0000313" key="2">
    <source>
        <dbReference type="EMBL" id="KAF4732379.1"/>
    </source>
</evidence>
<sequence>MIRILVKLLIIFHVHAESHVHALSDRFLKLADSAVGGRPSLLAGPYEKPTGHCFYDPPDLNAHGCLCNASKPIQIVKGRSTVDAVCAPTPCSESIKCPAGPRGSHPVCALGSCFLSCHKVTFPVYSLYTIFSDNRRLASLTPREQLISAAAGLNSGEPSVVKFDATL</sequence>
<protein>
    <submittedName>
        <fullName evidence="2">Uncharacterized protein</fullName>
    </submittedName>
</protein>
<organism evidence="2 3">
    <name type="scientific">Perkinsus olseni</name>
    <name type="common">Perkinsus atlanticus</name>
    <dbReference type="NCBI Taxonomy" id="32597"/>
    <lineage>
        <taxon>Eukaryota</taxon>
        <taxon>Sar</taxon>
        <taxon>Alveolata</taxon>
        <taxon>Perkinsozoa</taxon>
        <taxon>Perkinsea</taxon>
        <taxon>Perkinsida</taxon>
        <taxon>Perkinsidae</taxon>
        <taxon>Perkinsus</taxon>
    </lineage>
</organism>
<accession>A0A7J6SHB1</accession>
<feature type="chain" id="PRO_5029665165" evidence="1">
    <location>
        <begin position="17"/>
        <end position="167"/>
    </location>
</feature>
<evidence type="ECO:0000313" key="3">
    <source>
        <dbReference type="Proteomes" id="UP000574390"/>
    </source>
</evidence>
<dbReference type="Proteomes" id="UP000574390">
    <property type="component" value="Unassembled WGS sequence"/>
</dbReference>
<keyword evidence="1" id="KW-0732">Signal</keyword>
<dbReference type="EMBL" id="JABANM010014614">
    <property type="protein sequence ID" value="KAF4732379.1"/>
    <property type="molecule type" value="Genomic_DNA"/>
</dbReference>
<feature type="signal peptide" evidence="1">
    <location>
        <begin position="1"/>
        <end position="16"/>
    </location>
</feature>
<reference evidence="2 3" key="1">
    <citation type="submission" date="2020-04" db="EMBL/GenBank/DDBJ databases">
        <title>Perkinsus olseni comparative genomics.</title>
        <authorList>
            <person name="Bogema D.R."/>
        </authorList>
    </citation>
    <scope>NUCLEOTIDE SEQUENCE [LARGE SCALE GENOMIC DNA]</scope>
    <source>
        <strain evidence="2">ATCC PRA-205</strain>
    </source>
</reference>
<dbReference type="AlphaFoldDB" id="A0A7J6SHB1"/>
<name>A0A7J6SHB1_PEROL</name>
<gene>
    <name evidence="2" type="ORF">FOZ62_006656</name>
</gene>